<dbReference type="InterPro" id="IPR035979">
    <property type="entry name" value="RBD_domain_sf"/>
</dbReference>
<keyword evidence="5" id="KW-1185">Reference proteome</keyword>
<dbReference type="PANTHER" id="PTHR32343:SF10">
    <property type="entry name" value="RNA-BINDING REGION RNP-1 DOMAIN-CONTAINING PROTEIN"/>
    <property type="match status" value="1"/>
</dbReference>
<dbReference type="Proteomes" id="UP001556367">
    <property type="component" value="Unassembled WGS sequence"/>
</dbReference>
<dbReference type="InterPro" id="IPR000504">
    <property type="entry name" value="RRM_dom"/>
</dbReference>
<keyword evidence="1" id="KW-0694">RNA-binding</keyword>
<reference evidence="5" key="1">
    <citation type="submission" date="2024-06" db="EMBL/GenBank/DDBJ databases">
        <title>Multi-omics analyses provide insights into the biosynthesis of the anticancer antibiotic pleurotin in Hohenbuehelia grisea.</title>
        <authorList>
            <person name="Weaver J.A."/>
            <person name="Alberti F."/>
        </authorList>
    </citation>
    <scope>NUCLEOTIDE SEQUENCE [LARGE SCALE GENOMIC DNA]</scope>
    <source>
        <strain evidence="5">T-177</strain>
    </source>
</reference>
<feature type="compositionally biased region" description="Basic and acidic residues" evidence="2">
    <location>
        <begin position="263"/>
        <end position="273"/>
    </location>
</feature>
<protein>
    <recommendedName>
        <fullName evidence="3">RRM domain-containing protein</fullName>
    </recommendedName>
</protein>
<evidence type="ECO:0000313" key="4">
    <source>
        <dbReference type="EMBL" id="KAL0960880.1"/>
    </source>
</evidence>
<dbReference type="SMART" id="SM00360">
    <property type="entry name" value="RRM"/>
    <property type="match status" value="1"/>
</dbReference>
<dbReference type="Gene3D" id="3.30.70.330">
    <property type="match status" value="1"/>
</dbReference>
<evidence type="ECO:0000256" key="1">
    <source>
        <dbReference type="PROSITE-ProRule" id="PRU00176"/>
    </source>
</evidence>
<gene>
    <name evidence="4" type="ORF">HGRIS_005893</name>
</gene>
<evidence type="ECO:0000256" key="2">
    <source>
        <dbReference type="SAM" id="MobiDB-lite"/>
    </source>
</evidence>
<dbReference type="PANTHER" id="PTHR32343">
    <property type="entry name" value="SERINE/ARGININE-RICH SPLICING FACTOR"/>
    <property type="match status" value="1"/>
</dbReference>
<feature type="region of interest" description="Disordered" evidence="2">
    <location>
        <begin position="72"/>
        <end position="104"/>
    </location>
</feature>
<evidence type="ECO:0000259" key="3">
    <source>
        <dbReference type="PROSITE" id="PS50102"/>
    </source>
</evidence>
<dbReference type="Pfam" id="PF00076">
    <property type="entry name" value="RRM_1"/>
    <property type="match status" value="1"/>
</dbReference>
<dbReference type="InterPro" id="IPR012677">
    <property type="entry name" value="Nucleotide-bd_a/b_plait_sf"/>
</dbReference>
<dbReference type="SUPFAM" id="SSF54928">
    <property type="entry name" value="RNA-binding domain, RBD"/>
    <property type="match status" value="1"/>
</dbReference>
<accession>A0ABR3K0C5</accession>
<feature type="region of interest" description="Disordered" evidence="2">
    <location>
        <begin position="263"/>
        <end position="308"/>
    </location>
</feature>
<comment type="caution">
    <text evidence="4">The sequence shown here is derived from an EMBL/GenBank/DDBJ whole genome shotgun (WGS) entry which is preliminary data.</text>
</comment>
<feature type="domain" description="RRM" evidence="3">
    <location>
        <begin position="3"/>
        <end position="72"/>
    </location>
</feature>
<feature type="compositionally biased region" description="Low complexity" evidence="2">
    <location>
        <begin position="274"/>
        <end position="308"/>
    </location>
</feature>
<dbReference type="EMBL" id="JASNQZ010000001">
    <property type="protein sequence ID" value="KAL0960880.1"/>
    <property type="molecule type" value="Genomic_DNA"/>
</dbReference>
<proteinExistence type="predicted"/>
<name>A0ABR3K0C5_9AGAR</name>
<sequence length="308" mass="32842">MSYSVQVSGIAPATTEQHLHDFFTFCGTIKSIDHKEKTATIHFEKASAAKTALMLNGGTLDGATLSVTSDLPLDDPAHDDAHPEGTPFDQSDKPRAGSQCYSARRTSNDESSIIDFLQLLLNISQRAMSCLIACCSGLSKLIVSSIERLVSLWCMTDHLSMVDKQGISKRFLSYFHSVDTALGARALGPEQTISGKVTSTVGAATQTATQQAKSLDEQRGISKTANDYYTKYLSTPIGQKIRDFYTTTAKQVQDIHEEAQRLAAETKAKETHATEGAPTGATAPATAPAAANPATSAQPTTQAAPTVI</sequence>
<dbReference type="PROSITE" id="PS50102">
    <property type="entry name" value="RRM"/>
    <property type="match status" value="1"/>
</dbReference>
<evidence type="ECO:0000313" key="5">
    <source>
        <dbReference type="Proteomes" id="UP001556367"/>
    </source>
</evidence>
<organism evidence="4 5">
    <name type="scientific">Hohenbuehelia grisea</name>
    <dbReference type="NCBI Taxonomy" id="104357"/>
    <lineage>
        <taxon>Eukaryota</taxon>
        <taxon>Fungi</taxon>
        <taxon>Dikarya</taxon>
        <taxon>Basidiomycota</taxon>
        <taxon>Agaricomycotina</taxon>
        <taxon>Agaricomycetes</taxon>
        <taxon>Agaricomycetidae</taxon>
        <taxon>Agaricales</taxon>
        <taxon>Pleurotineae</taxon>
        <taxon>Pleurotaceae</taxon>
        <taxon>Hohenbuehelia</taxon>
    </lineage>
</organism>